<dbReference type="PANTHER" id="PTHR30034:SF6">
    <property type="entry name" value="YOP PROTEINS TRANSLOCATION PROTEIN Q"/>
    <property type="match status" value="1"/>
</dbReference>
<feature type="region of interest" description="Disordered" evidence="11">
    <location>
        <begin position="302"/>
        <end position="321"/>
    </location>
</feature>
<keyword evidence="9" id="KW-0975">Bacterial flagellum</keyword>
<feature type="domain" description="Flagellar motor switch protein FliN-like C-terminal" evidence="12">
    <location>
        <begin position="233"/>
        <end position="303"/>
    </location>
</feature>
<comment type="function">
    <text evidence="10">FliM is one of three proteins (FliG, FliN, FliM) that forms the rotor-mounted switch complex (C ring), located at the base of the basal body. This complex interacts with the CheY and CheZ chemotaxis proteins, in addition to contacting components of the motor that determine the direction of flagellar rotation.</text>
</comment>
<comment type="caution">
    <text evidence="13">The sequence shown here is derived from an EMBL/GenBank/DDBJ whole genome shotgun (WGS) entry which is preliminary data.</text>
</comment>
<evidence type="ECO:0000256" key="5">
    <source>
        <dbReference type="ARBA" id="ARBA00022475"/>
    </source>
</evidence>
<dbReference type="SUPFAM" id="SSF101801">
    <property type="entry name" value="Surface presentation of antigens (SPOA)"/>
    <property type="match status" value="1"/>
</dbReference>
<comment type="similarity">
    <text evidence="3">Belongs to the FliM family.</text>
</comment>
<evidence type="ECO:0000259" key="12">
    <source>
        <dbReference type="Pfam" id="PF01052"/>
    </source>
</evidence>
<accession>A0A4Q0T5F2</accession>
<dbReference type="Pfam" id="PF02154">
    <property type="entry name" value="FliM"/>
    <property type="match status" value="1"/>
</dbReference>
<dbReference type="InterPro" id="IPR001689">
    <property type="entry name" value="Flag_FliM"/>
</dbReference>
<dbReference type="InterPro" id="IPR028976">
    <property type="entry name" value="CheC-like_sf"/>
</dbReference>
<reference evidence="14" key="2">
    <citation type="submission" date="2019-02" db="EMBL/GenBank/DDBJ databases">
        <title>Granulicella sibirica sp. nov., a psychrotolerant acidobacterium isolated from an organic soil layer in forested tundra, West Siberia.</title>
        <authorList>
            <person name="Oshkin I.Y."/>
            <person name="Kulichevskaya I.S."/>
            <person name="Rijpstra W.I.C."/>
            <person name="Sinninghe Damste J.S."/>
            <person name="Rakitin A.L."/>
            <person name="Ravin N.V."/>
            <person name="Dedysh S.N."/>
        </authorList>
    </citation>
    <scope>NUCLEOTIDE SEQUENCE [LARGE SCALE GENOMIC DNA]</scope>
    <source>
        <strain evidence="14">AF10</strain>
    </source>
</reference>
<evidence type="ECO:0000256" key="11">
    <source>
        <dbReference type="SAM" id="MobiDB-lite"/>
    </source>
</evidence>
<dbReference type="GO" id="GO:0009425">
    <property type="term" value="C:bacterial-type flagellum basal body"/>
    <property type="evidence" value="ECO:0007669"/>
    <property type="project" value="UniProtKB-SubCell"/>
</dbReference>
<dbReference type="SUPFAM" id="SSF103039">
    <property type="entry name" value="CheC-like"/>
    <property type="match status" value="1"/>
</dbReference>
<evidence type="ECO:0000256" key="6">
    <source>
        <dbReference type="ARBA" id="ARBA00022500"/>
    </source>
</evidence>
<dbReference type="OrthoDB" id="9806941at2"/>
<keyword evidence="7" id="KW-0283">Flagellar rotation</keyword>
<dbReference type="Gene3D" id="3.40.1550.10">
    <property type="entry name" value="CheC-like"/>
    <property type="match status" value="1"/>
</dbReference>
<sequence>MKTVDSKIIGRSSAAAATILPCNFRSAGRLSNESARTLTTLHEVLARNLMNSLDVYLGTGLEVRLVTLEQLAMDDFKAKCQTAGYVLPCAARPSSNTVLLEMDNELMFTMVDLLLGGSGAKLEASRELTEMDEEIMEGAGLLIAQQIERVWQPIGATLTPGKCIKPNLAHRVFPPTEKVLRIQFAVTVAGMTGSLHLAFQASLASHLVRNVRTDPANGKSGMGNLPLPSLQKRLLDCKFAIAGDIPELHVSVKDLARIEVGSVLTLSAPVSAPGKLMLEGRTYFEASPVRQGNNKAMQLLSPVQSDYDENEINEDERNASS</sequence>
<dbReference type="GO" id="GO:0050918">
    <property type="term" value="P:positive chemotaxis"/>
    <property type="evidence" value="ECO:0007669"/>
    <property type="project" value="TreeGrafter"/>
</dbReference>
<evidence type="ECO:0000256" key="10">
    <source>
        <dbReference type="ARBA" id="ARBA00025044"/>
    </source>
</evidence>
<reference evidence="13 14" key="1">
    <citation type="submission" date="2018-11" db="EMBL/GenBank/DDBJ databases">
        <authorList>
            <person name="Mardanov A.V."/>
            <person name="Ravin N.V."/>
            <person name="Dedysh S.N."/>
        </authorList>
    </citation>
    <scope>NUCLEOTIDE SEQUENCE [LARGE SCALE GENOMIC DNA]</scope>
    <source>
        <strain evidence="13 14">AF10</strain>
    </source>
</reference>
<dbReference type="Pfam" id="PF01052">
    <property type="entry name" value="FliMN_C"/>
    <property type="match status" value="1"/>
</dbReference>
<dbReference type="CDD" id="cd17908">
    <property type="entry name" value="FliM"/>
    <property type="match status" value="1"/>
</dbReference>
<keyword evidence="6" id="KW-0145">Chemotaxis</keyword>
<keyword evidence="8" id="KW-0472">Membrane</keyword>
<keyword evidence="13" id="KW-0966">Cell projection</keyword>
<evidence type="ECO:0000256" key="2">
    <source>
        <dbReference type="ARBA" id="ARBA00004202"/>
    </source>
</evidence>
<gene>
    <name evidence="13" type="ORF">GRAN_0569</name>
</gene>
<evidence type="ECO:0000256" key="1">
    <source>
        <dbReference type="ARBA" id="ARBA00004117"/>
    </source>
</evidence>
<evidence type="ECO:0000256" key="4">
    <source>
        <dbReference type="ARBA" id="ARBA00021898"/>
    </source>
</evidence>
<dbReference type="GO" id="GO:0003774">
    <property type="term" value="F:cytoskeletal motor activity"/>
    <property type="evidence" value="ECO:0007669"/>
    <property type="project" value="InterPro"/>
</dbReference>
<proteinExistence type="inferred from homology"/>
<keyword evidence="13" id="KW-0282">Flagellum</keyword>
<keyword evidence="13" id="KW-0969">Cilium</keyword>
<organism evidence="13 14">
    <name type="scientific">Granulicella sibirica</name>
    <dbReference type="NCBI Taxonomy" id="2479048"/>
    <lineage>
        <taxon>Bacteria</taxon>
        <taxon>Pseudomonadati</taxon>
        <taxon>Acidobacteriota</taxon>
        <taxon>Terriglobia</taxon>
        <taxon>Terriglobales</taxon>
        <taxon>Acidobacteriaceae</taxon>
        <taxon>Granulicella</taxon>
    </lineage>
</organism>
<dbReference type="Proteomes" id="UP000289437">
    <property type="component" value="Unassembled WGS sequence"/>
</dbReference>
<evidence type="ECO:0000256" key="8">
    <source>
        <dbReference type="ARBA" id="ARBA00023136"/>
    </source>
</evidence>
<keyword evidence="14" id="KW-1185">Reference proteome</keyword>
<dbReference type="GO" id="GO:0005886">
    <property type="term" value="C:plasma membrane"/>
    <property type="evidence" value="ECO:0007669"/>
    <property type="project" value="UniProtKB-SubCell"/>
</dbReference>
<name>A0A4Q0T5F2_9BACT</name>
<evidence type="ECO:0000313" key="14">
    <source>
        <dbReference type="Proteomes" id="UP000289437"/>
    </source>
</evidence>
<dbReference type="RefSeq" id="WP_128911455.1">
    <property type="nucleotide sequence ID" value="NZ_RDSM01000001.1"/>
</dbReference>
<dbReference type="InterPro" id="IPR036429">
    <property type="entry name" value="SpoA-like_sf"/>
</dbReference>
<evidence type="ECO:0000256" key="9">
    <source>
        <dbReference type="ARBA" id="ARBA00023143"/>
    </source>
</evidence>
<evidence type="ECO:0000256" key="3">
    <source>
        <dbReference type="ARBA" id="ARBA00011049"/>
    </source>
</evidence>
<evidence type="ECO:0000313" key="13">
    <source>
        <dbReference type="EMBL" id="RXH57259.1"/>
    </source>
</evidence>
<protein>
    <recommendedName>
        <fullName evidence="4">Flagellar motor switch protein FliM</fullName>
    </recommendedName>
</protein>
<dbReference type="InterPro" id="IPR001543">
    <property type="entry name" value="FliN-like_C"/>
</dbReference>
<dbReference type="EMBL" id="RDSM01000001">
    <property type="protein sequence ID" value="RXH57259.1"/>
    <property type="molecule type" value="Genomic_DNA"/>
</dbReference>
<keyword evidence="5" id="KW-1003">Cell membrane</keyword>
<dbReference type="GO" id="GO:0071978">
    <property type="term" value="P:bacterial-type flagellum-dependent swarming motility"/>
    <property type="evidence" value="ECO:0007669"/>
    <property type="project" value="TreeGrafter"/>
</dbReference>
<dbReference type="AlphaFoldDB" id="A0A4Q0T5F2"/>
<dbReference type="PANTHER" id="PTHR30034">
    <property type="entry name" value="FLAGELLAR MOTOR SWITCH PROTEIN FLIM"/>
    <property type="match status" value="1"/>
</dbReference>
<comment type="subcellular location">
    <subcellularLocation>
        <location evidence="1">Bacterial flagellum basal body</location>
    </subcellularLocation>
    <subcellularLocation>
        <location evidence="2">Cell membrane</location>
        <topology evidence="2">Peripheral membrane protein</topology>
    </subcellularLocation>
</comment>
<dbReference type="Gene3D" id="2.30.330.10">
    <property type="entry name" value="SpoA-like"/>
    <property type="match status" value="1"/>
</dbReference>
<evidence type="ECO:0000256" key="7">
    <source>
        <dbReference type="ARBA" id="ARBA00022779"/>
    </source>
</evidence>